<feature type="compositionally biased region" description="Basic residues" evidence="1">
    <location>
        <begin position="7"/>
        <end position="19"/>
    </location>
</feature>
<evidence type="ECO:0000313" key="3">
    <source>
        <dbReference type="EMBL" id="RVX72582.1"/>
    </source>
</evidence>
<dbReference type="PROSITE" id="PS50822">
    <property type="entry name" value="PIWI"/>
    <property type="match status" value="1"/>
</dbReference>
<dbReference type="PANTHER" id="PTHR22891">
    <property type="entry name" value="EUKARYOTIC TRANSLATION INITIATION FACTOR 2C"/>
    <property type="match status" value="1"/>
</dbReference>
<sequence length="1035" mass="116356">MGPKATAKNRKRREKKRERNAREAEEEGQSSSLAQSSSLQETAAPAGQQELSIESNEAPSQYSGVAQSSAMPPPTPSNNPTPCVPGTSWNAQSYQAPPDDTGESLRQALTELQIGLNHDDVGSKHKLCANYFPIKVNIGIIFQYPLTIVRMGDNERGINRNQKKRVVHILMQKLNEANHQTAMATNYHDQILSDSGNLKAENFEIPGEVIIDYYDEYQSHPPPNPSQFQITISQPKALRYDLLFRDLSLESDVHADYPDKEDAINALNIIFSYGPYQASFADNPTTTPSTNVPRLTTVGGHRFYGVVRPQDSGKTATGRTLNHFRPTLDRHSILGFSRSVRSHKGERGSLNLNINTATAIFYREGTVSQLIQHWRDNTRDFTDQALASYLSGVTVRTMYHSNDQNYLTTICGVPRRAQGPSPNREAQDDNTRMRAPGYNGDQLVRDYFFSTYNIRSSSAVRVVMIGNPRDPSYAPANQLWVLPGQMYRDPLEKPFGAIRPSLDNRQKILDLGPRLFYEAGSKGAGEFQLELSQEMLQVPVNKLEAPLIEYAASNINRRTNLQGLDKGKWNLRDCAFSKTPTQPIKWTCFALTQSPVPVPDGKVGAFQDKFDKALKSYGVRLTYNPLPTGITNMSPWCYQYTGRRGLEELFAKISAGGFRMVILLLPKKDPELYGAIKKICDTSVGIVSICHVMQMVGRSLEPKSDANFFGNLCLKANLKLTSSSVSTVNQRLRTVPPILTGVCMIMGIDVTHPGPWSYHRAPSVAAVVGSMDSSFAQWPASLRANYPRSANDKKKKEAMEEVVPLKTMVLERLRDFNRRNPNIPLKRLIVYRDGLSESQFRMCQERELASINAALDEFTQENQNVKPKVLLICTVKRHQTRLFPIPGQQTNPMLTKTPDEGAPNNPRPGTWVSDRITYGEGNDFFLYSHQAIQGTARPTHYVILHNEEKHELKTIAQMTHQLCYLFGRATRSVSVCPAAYYADLACDRARHYVRRFYHAPNAHGPRETFDTERDGPEFDRLLRPHDNIKGTMFYI</sequence>
<feature type="domain" description="Piwi" evidence="2">
    <location>
        <begin position="660"/>
        <end position="994"/>
    </location>
</feature>
<protein>
    <recommendedName>
        <fullName evidence="2">Piwi domain-containing protein</fullName>
    </recommendedName>
</protein>
<dbReference type="OrthoDB" id="10252740at2759"/>
<feature type="region of interest" description="Disordered" evidence="1">
    <location>
        <begin position="414"/>
        <end position="436"/>
    </location>
</feature>
<dbReference type="AlphaFoldDB" id="A0A438NAE5"/>
<dbReference type="InterPro" id="IPR036397">
    <property type="entry name" value="RNaseH_sf"/>
</dbReference>
<dbReference type="Pfam" id="PF16486">
    <property type="entry name" value="ArgoN"/>
    <property type="match status" value="1"/>
</dbReference>
<organism evidence="3 4">
    <name type="scientific">Exophiala mesophila</name>
    <name type="common">Black yeast-like fungus</name>
    <dbReference type="NCBI Taxonomy" id="212818"/>
    <lineage>
        <taxon>Eukaryota</taxon>
        <taxon>Fungi</taxon>
        <taxon>Dikarya</taxon>
        <taxon>Ascomycota</taxon>
        <taxon>Pezizomycotina</taxon>
        <taxon>Eurotiomycetes</taxon>
        <taxon>Chaetothyriomycetidae</taxon>
        <taxon>Chaetothyriales</taxon>
        <taxon>Herpotrichiellaceae</taxon>
        <taxon>Exophiala</taxon>
    </lineage>
</organism>
<accession>A0A438NAE5</accession>
<dbReference type="Proteomes" id="UP000288859">
    <property type="component" value="Unassembled WGS sequence"/>
</dbReference>
<dbReference type="SMART" id="SM00950">
    <property type="entry name" value="Piwi"/>
    <property type="match status" value="1"/>
</dbReference>
<feature type="region of interest" description="Disordered" evidence="1">
    <location>
        <begin position="884"/>
        <end position="907"/>
    </location>
</feature>
<dbReference type="Gene3D" id="3.30.420.10">
    <property type="entry name" value="Ribonuclease H-like superfamily/Ribonuclease H"/>
    <property type="match status" value="1"/>
</dbReference>
<evidence type="ECO:0000256" key="1">
    <source>
        <dbReference type="SAM" id="MobiDB-lite"/>
    </source>
</evidence>
<name>A0A438NAE5_EXOME</name>
<dbReference type="InterPro" id="IPR012337">
    <property type="entry name" value="RNaseH-like_sf"/>
</dbReference>
<comment type="caution">
    <text evidence="3">The sequence shown here is derived from an EMBL/GenBank/DDBJ whole genome shotgun (WGS) entry which is preliminary data.</text>
</comment>
<gene>
    <name evidence="3" type="ORF">B0A52_03978</name>
</gene>
<feature type="compositionally biased region" description="Low complexity" evidence="1">
    <location>
        <begin position="29"/>
        <end position="41"/>
    </location>
</feature>
<dbReference type="EMBL" id="NAJM01000011">
    <property type="protein sequence ID" value="RVX72582.1"/>
    <property type="molecule type" value="Genomic_DNA"/>
</dbReference>
<dbReference type="SUPFAM" id="SSF101690">
    <property type="entry name" value="PAZ domain"/>
    <property type="match status" value="1"/>
</dbReference>
<dbReference type="Pfam" id="PF02171">
    <property type="entry name" value="Piwi"/>
    <property type="match status" value="1"/>
</dbReference>
<evidence type="ECO:0000313" key="4">
    <source>
        <dbReference type="Proteomes" id="UP000288859"/>
    </source>
</evidence>
<evidence type="ECO:0000259" key="2">
    <source>
        <dbReference type="PROSITE" id="PS50822"/>
    </source>
</evidence>
<dbReference type="InterPro" id="IPR032474">
    <property type="entry name" value="Argonaute_N"/>
</dbReference>
<dbReference type="InterPro" id="IPR036085">
    <property type="entry name" value="PAZ_dom_sf"/>
</dbReference>
<feature type="region of interest" description="Disordered" evidence="1">
    <location>
        <begin position="1"/>
        <end position="102"/>
    </location>
</feature>
<dbReference type="InterPro" id="IPR003165">
    <property type="entry name" value="Piwi"/>
</dbReference>
<proteinExistence type="predicted"/>
<dbReference type="Gene3D" id="2.170.260.10">
    <property type="entry name" value="paz domain"/>
    <property type="match status" value="1"/>
</dbReference>
<dbReference type="VEuPathDB" id="FungiDB:PV10_03497"/>
<dbReference type="GO" id="GO:0003676">
    <property type="term" value="F:nucleic acid binding"/>
    <property type="evidence" value="ECO:0007669"/>
    <property type="project" value="InterPro"/>
</dbReference>
<dbReference type="Gene3D" id="3.40.50.2300">
    <property type="match status" value="1"/>
</dbReference>
<dbReference type="SUPFAM" id="SSF53098">
    <property type="entry name" value="Ribonuclease H-like"/>
    <property type="match status" value="1"/>
</dbReference>
<feature type="compositionally biased region" description="Pro residues" evidence="1">
    <location>
        <begin position="71"/>
        <end position="83"/>
    </location>
</feature>
<feature type="compositionally biased region" description="Polar residues" evidence="1">
    <location>
        <begin position="49"/>
        <end position="70"/>
    </location>
</feature>
<reference evidence="3 4" key="1">
    <citation type="submission" date="2017-03" db="EMBL/GenBank/DDBJ databases">
        <title>Genomes of endolithic fungi from Antarctica.</title>
        <authorList>
            <person name="Coleine C."/>
            <person name="Masonjones S."/>
            <person name="Stajich J.E."/>
        </authorList>
    </citation>
    <scope>NUCLEOTIDE SEQUENCE [LARGE SCALE GENOMIC DNA]</scope>
    <source>
        <strain evidence="3 4">CCFEE 6314</strain>
    </source>
</reference>